<evidence type="ECO:0000256" key="2">
    <source>
        <dbReference type="ARBA" id="ARBA00023125"/>
    </source>
</evidence>
<proteinExistence type="predicted"/>
<keyword evidence="4" id="KW-1185">Reference proteome</keyword>
<evidence type="ECO:0000313" key="4">
    <source>
        <dbReference type="Proteomes" id="UP000640531"/>
    </source>
</evidence>
<name>A0ABR8FMX6_9NOST</name>
<dbReference type="Gene3D" id="3.90.220.20">
    <property type="entry name" value="DNA methylase specificity domains"/>
    <property type="match status" value="1"/>
</dbReference>
<keyword evidence="2" id="KW-0238">DNA-binding</keyword>
<reference evidence="3 4" key="1">
    <citation type="journal article" date="2020" name="ISME J.">
        <title>Comparative genomics reveals insights into cyanobacterial evolution and habitat adaptation.</title>
        <authorList>
            <person name="Chen M.Y."/>
            <person name="Teng W.K."/>
            <person name="Zhao L."/>
            <person name="Hu C.X."/>
            <person name="Zhou Y.K."/>
            <person name="Han B.P."/>
            <person name="Song L.R."/>
            <person name="Shu W.S."/>
        </authorList>
    </citation>
    <scope>NUCLEOTIDE SEQUENCE [LARGE SCALE GENOMIC DNA]</scope>
    <source>
        <strain evidence="3 4">FACHB-196</strain>
    </source>
</reference>
<organism evidence="3 4">
    <name type="scientific">Anabaena lutea FACHB-196</name>
    <dbReference type="NCBI Taxonomy" id="2692881"/>
    <lineage>
        <taxon>Bacteria</taxon>
        <taxon>Bacillati</taxon>
        <taxon>Cyanobacteriota</taxon>
        <taxon>Cyanophyceae</taxon>
        <taxon>Nostocales</taxon>
        <taxon>Nostocaceae</taxon>
        <taxon>Anabaena</taxon>
    </lineage>
</organism>
<protein>
    <submittedName>
        <fullName evidence="3">Uncharacterized protein</fullName>
    </submittedName>
</protein>
<evidence type="ECO:0000256" key="1">
    <source>
        <dbReference type="ARBA" id="ARBA00022747"/>
    </source>
</evidence>
<gene>
    <name evidence="3" type="ORF">H6G59_24040</name>
</gene>
<dbReference type="InterPro" id="IPR044946">
    <property type="entry name" value="Restrct_endonuc_typeI_TRD_sf"/>
</dbReference>
<comment type="caution">
    <text evidence="3">The sequence shown here is derived from an EMBL/GenBank/DDBJ whole genome shotgun (WGS) entry which is preliminary data.</text>
</comment>
<sequence>MNSIIGRLQTEQISTGTAQAELYRKDIESFLIPFISKDKQEEVINYYVNSLYLKETSHQILEIAKIGVEKAIETDETTATAWINQQLAALGINSLDE</sequence>
<dbReference type="EMBL" id="JACJST010000032">
    <property type="protein sequence ID" value="MBD2570908.1"/>
    <property type="molecule type" value="Genomic_DNA"/>
</dbReference>
<dbReference type="RefSeq" id="WP_190719658.1">
    <property type="nucleotide sequence ID" value="NZ_JACJST010000032.1"/>
</dbReference>
<accession>A0ABR8FMX6</accession>
<dbReference type="Proteomes" id="UP000640531">
    <property type="component" value="Unassembled WGS sequence"/>
</dbReference>
<evidence type="ECO:0000313" key="3">
    <source>
        <dbReference type="EMBL" id="MBD2570908.1"/>
    </source>
</evidence>
<dbReference type="SUPFAM" id="SSF116734">
    <property type="entry name" value="DNA methylase specificity domain"/>
    <property type="match status" value="1"/>
</dbReference>
<keyword evidence="1" id="KW-0680">Restriction system</keyword>